<evidence type="ECO:0000256" key="1">
    <source>
        <dbReference type="ARBA" id="ARBA00000900"/>
    </source>
</evidence>
<keyword evidence="11" id="KW-0862">Zinc</keyword>
<evidence type="ECO:0000256" key="9">
    <source>
        <dbReference type="ARBA" id="ARBA00022771"/>
    </source>
</evidence>
<evidence type="ECO:0000256" key="7">
    <source>
        <dbReference type="ARBA" id="ARBA00022723"/>
    </source>
</evidence>
<evidence type="ECO:0000256" key="11">
    <source>
        <dbReference type="ARBA" id="ARBA00022833"/>
    </source>
</evidence>
<dbReference type="Proteomes" id="UP000077755">
    <property type="component" value="Chromosome 3"/>
</dbReference>
<dbReference type="GO" id="GO:0008270">
    <property type="term" value="F:zinc ion binding"/>
    <property type="evidence" value="ECO:0007669"/>
    <property type="project" value="UniProtKB-KW"/>
</dbReference>
<evidence type="ECO:0000256" key="6">
    <source>
        <dbReference type="ARBA" id="ARBA00022692"/>
    </source>
</evidence>
<evidence type="ECO:0000256" key="10">
    <source>
        <dbReference type="ARBA" id="ARBA00022786"/>
    </source>
</evidence>
<comment type="subcellular location">
    <subcellularLocation>
        <location evidence="2">Membrane</location>
        <topology evidence="2">Single-pass membrane protein</topology>
    </subcellularLocation>
</comment>
<keyword evidence="9 15" id="KW-0863">Zinc-finger</keyword>
<reference evidence="19" key="1">
    <citation type="journal article" date="2016" name="Nat. Genet.">
        <title>A high-quality carrot genome assembly provides new insights into carotenoid accumulation and asterid genome evolution.</title>
        <authorList>
            <person name="Iorizzo M."/>
            <person name="Ellison S."/>
            <person name="Senalik D."/>
            <person name="Zeng P."/>
            <person name="Satapoomin P."/>
            <person name="Huang J."/>
            <person name="Bowman M."/>
            <person name="Iovene M."/>
            <person name="Sanseverino W."/>
            <person name="Cavagnaro P."/>
            <person name="Yildiz M."/>
            <person name="Macko-Podgorni A."/>
            <person name="Moranska E."/>
            <person name="Grzebelus E."/>
            <person name="Grzebelus D."/>
            <person name="Ashrafi H."/>
            <person name="Zheng Z."/>
            <person name="Cheng S."/>
            <person name="Spooner D."/>
            <person name="Van Deynze A."/>
            <person name="Simon P."/>
        </authorList>
    </citation>
    <scope>NUCLEOTIDE SEQUENCE</scope>
    <source>
        <tissue evidence="19">Leaf</tissue>
    </source>
</reference>
<accession>A0AAF1ATM1</accession>
<gene>
    <name evidence="19" type="ORF">DCAR_0311900</name>
</gene>
<sequence length="377" mass="43207">MHRIIYLLMFIAVIRAQTPGRPRGDAVTNFKPSLSVVVGVLAVMFTLTFIFLLCVKFCRHHSSVQNQLNQGRFAQSRSRNSGIDKTVIESLPFFKFCVLKGSRQGLECAVCLSEFQDSEILRLLPTCRHAFHITCVDQWLERHSSCPLCRHRVSSEDLALITYSDSLRLLMNPSDLRQDSNLELFVQREEDNNYFSRGSSFRNSIRDEEVAIQKRSDQSEDSRGVLHKKNHKIIVADVVLLQNRWSSVSTSDLLFLNSEMISEASSNRFPSKEVKYKNFARARDGHGRNGKISFTGVAQNAVKISDLDEKRSMSEIIVHPRFLASTRTDEPLSSKINGNEERQRKLWLLIARRTVEWFANRERGSELSENTIQSHDI</sequence>
<keyword evidence="13 16" id="KW-0472">Membrane</keyword>
<keyword evidence="5" id="KW-0808">Transferase</keyword>
<evidence type="ECO:0000313" key="20">
    <source>
        <dbReference type="Proteomes" id="UP000077755"/>
    </source>
</evidence>
<evidence type="ECO:0000256" key="5">
    <source>
        <dbReference type="ARBA" id="ARBA00022679"/>
    </source>
</evidence>
<feature type="signal peptide" evidence="17">
    <location>
        <begin position="1"/>
        <end position="16"/>
    </location>
</feature>
<dbReference type="Gene3D" id="3.30.40.10">
    <property type="entry name" value="Zinc/RING finger domain, C3HC4 (zinc finger)"/>
    <property type="match status" value="1"/>
</dbReference>
<dbReference type="InterPro" id="IPR013083">
    <property type="entry name" value="Znf_RING/FYVE/PHD"/>
</dbReference>
<dbReference type="SUPFAM" id="SSF57850">
    <property type="entry name" value="RING/U-box"/>
    <property type="match status" value="1"/>
</dbReference>
<dbReference type="OMA" id="FESHSTC"/>
<protein>
    <recommendedName>
        <fullName evidence="4">RING-type E3 ubiquitin transferase</fullName>
        <ecNumber evidence="4">2.3.2.27</ecNumber>
    </recommendedName>
</protein>
<dbReference type="AlphaFoldDB" id="A0AAF1ATM1"/>
<comment type="pathway">
    <text evidence="3">Protein modification; protein ubiquitination.</text>
</comment>
<evidence type="ECO:0000256" key="8">
    <source>
        <dbReference type="ARBA" id="ARBA00022729"/>
    </source>
</evidence>
<keyword evidence="20" id="KW-1185">Reference proteome</keyword>
<feature type="transmembrane region" description="Helical" evidence="16">
    <location>
        <begin position="32"/>
        <end position="55"/>
    </location>
</feature>
<keyword evidence="7" id="KW-0479">Metal-binding</keyword>
<dbReference type="Pfam" id="PF13639">
    <property type="entry name" value="zf-RING_2"/>
    <property type="match status" value="1"/>
</dbReference>
<organism evidence="19 20">
    <name type="scientific">Daucus carota subsp. sativus</name>
    <name type="common">Carrot</name>
    <dbReference type="NCBI Taxonomy" id="79200"/>
    <lineage>
        <taxon>Eukaryota</taxon>
        <taxon>Viridiplantae</taxon>
        <taxon>Streptophyta</taxon>
        <taxon>Embryophyta</taxon>
        <taxon>Tracheophyta</taxon>
        <taxon>Spermatophyta</taxon>
        <taxon>Magnoliopsida</taxon>
        <taxon>eudicotyledons</taxon>
        <taxon>Gunneridae</taxon>
        <taxon>Pentapetalae</taxon>
        <taxon>asterids</taxon>
        <taxon>campanulids</taxon>
        <taxon>Apiales</taxon>
        <taxon>Apiaceae</taxon>
        <taxon>Apioideae</taxon>
        <taxon>Scandiceae</taxon>
        <taxon>Daucinae</taxon>
        <taxon>Daucus</taxon>
        <taxon>Daucus sect. Daucus</taxon>
    </lineage>
</organism>
<reference evidence="19" key="2">
    <citation type="submission" date="2022-03" db="EMBL/GenBank/DDBJ databases">
        <title>Draft title - Genomic analysis of global carrot germplasm unveils the trajectory of domestication and the origin of high carotenoid orange carrot.</title>
        <authorList>
            <person name="Iorizzo M."/>
            <person name="Ellison S."/>
            <person name="Senalik D."/>
            <person name="Macko-Podgorni A."/>
            <person name="Grzebelus D."/>
            <person name="Bostan H."/>
            <person name="Rolling W."/>
            <person name="Curaba J."/>
            <person name="Simon P."/>
        </authorList>
    </citation>
    <scope>NUCLEOTIDE SEQUENCE</scope>
    <source>
        <tissue evidence="19">Leaf</tissue>
    </source>
</reference>
<comment type="similarity">
    <text evidence="14">Belongs to the RING-type zinc finger family. ATL subfamily.</text>
</comment>
<evidence type="ECO:0000256" key="16">
    <source>
        <dbReference type="SAM" id="Phobius"/>
    </source>
</evidence>
<dbReference type="PANTHER" id="PTHR46539:SF1">
    <property type="entry name" value="E3 UBIQUITIN-PROTEIN LIGASE ATL42"/>
    <property type="match status" value="1"/>
</dbReference>
<keyword evidence="12 16" id="KW-1133">Transmembrane helix</keyword>
<evidence type="ECO:0000256" key="12">
    <source>
        <dbReference type="ARBA" id="ARBA00022989"/>
    </source>
</evidence>
<dbReference type="GO" id="GO:0061630">
    <property type="term" value="F:ubiquitin protein ligase activity"/>
    <property type="evidence" value="ECO:0007669"/>
    <property type="project" value="UniProtKB-EC"/>
</dbReference>
<name>A0AAF1ATM1_DAUCS</name>
<dbReference type="EMBL" id="CP093345">
    <property type="protein sequence ID" value="WOG92627.1"/>
    <property type="molecule type" value="Genomic_DNA"/>
</dbReference>
<dbReference type="EC" id="2.3.2.27" evidence="4"/>
<evidence type="ECO:0000256" key="17">
    <source>
        <dbReference type="SAM" id="SignalP"/>
    </source>
</evidence>
<evidence type="ECO:0000256" key="3">
    <source>
        <dbReference type="ARBA" id="ARBA00004906"/>
    </source>
</evidence>
<comment type="catalytic activity">
    <reaction evidence="1">
        <text>S-ubiquitinyl-[E2 ubiquitin-conjugating enzyme]-L-cysteine + [acceptor protein]-L-lysine = [E2 ubiquitin-conjugating enzyme]-L-cysteine + N(6)-ubiquitinyl-[acceptor protein]-L-lysine.</text>
        <dbReference type="EC" id="2.3.2.27"/>
    </reaction>
</comment>
<feature type="chain" id="PRO_5042128112" description="RING-type E3 ubiquitin transferase" evidence="17">
    <location>
        <begin position="17"/>
        <end position="377"/>
    </location>
</feature>
<evidence type="ECO:0000256" key="14">
    <source>
        <dbReference type="ARBA" id="ARBA00024209"/>
    </source>
</evidence>
<dbReference type="CDD" id="cd16461">
    <property type="entry name" value="RING-H2_EL5-like"/>
    <property type="match status" value="1"/>
</dbReference>
<dbReference type="InterPro" id="IPR001841">
    <property type="entry name" value="Znf_RING"/>
</dbReference>
<evidence type="ECO:0000259" key="18">
    <source>
        <dbReference type="PROSITE" id="PS50089"/>
    </source>
</evidence>
<proteinExistence type="inferred from homology"/>
<evidence type="ECO:0000256" key="2">
    <source>
        <dbReference type="ARBA" id="ARBA00004167"/>
    </source>
</evidence>
<keyword evidence="10" id="KW-0833">Ubl conjugation pathway</keyword>
<evidence type="ECO:0000256" key="15">
    <source>
        <dbReference type="PROSITE-ProRule" id="PRU00175"/>
    </source>
</evidence>
<keyword evidence="8 17" id="KW-0732">Signal</keyword>
<keyword evidence="6 16" id="KW-0812">Transmembrane</keyword>
<evidence type="ECO:0000256" key="4">
    <source>
        <dbReference type="ARBA" id="ARBA00012483"/>
    </source>
</evidence>
<dbReference type="FunFam" id="3.30.40.10:FF:000285">
    <property type="entry name" value="RING-H2 finger protein ATL43"/>
    <property type="match status" value="1"/>
</dbReference>
<dbReference type="PANTHER" id="PTHR46539">
    <property type="entry name" value="E3 UBIQUITIN-PROTEIN LIGASE ATL42"/>
    <property type="match status" value="1"/>
</dbReference>
<dbReference type="SMART" id="SM00184">
    <property type="entry name" value="RING"/>
    <property type="match status" value="1"/>
</dbReference>
<feature type="domain" description="RING-type" evidence="18">
    <location>
        <begin position="108"/>
        <end position="150"/>
    </location>
</feature>
<dbReference type="GO" id="GO:0016020">
    <property type="term" value="C:membrane"/>
    <property type="evidence" value="ECO:0007669"/>
    <property type="project" value="UniProtKB-SubCell"/>
</dbReference>
<dbReference type="PROSITE" id="PS50089">
    <property type="entry name" value="ZF_RING_2"/>
    <property type="match status" value="1"/>
</dbReference>
<evidence type="ECO:0000256" key="13">
    <source>
        <dbReference type="ARBA" id="ARBA00023136"/>
    </source>
</evidence>
<evidence type="ECO:0000313" key="19">
    <source>
        <dbReference type="EMBL" id="WOG92627.1"/>
    </source>
</evidence>